<keyword evidence="2" id="KW-1185">Reference proteome</keyword>
<evidence type="ECO:0000313" key="2">
    <source>
        <dbReference type="Proteomes" id="UP001239462"/>
    </source>
</evidence>
<gene>
    <name evidence="1" type="ORF">QTN89_25565</name>
</gene>
<sequence length="240" mass="27709">MAVLEDLAADAEFDGIVLCSVWEEWLDESVASDQEYLADAYDNLSPVSIPEAVAVGLVQSQFVTFRRESNFRELVKSFVLRRMPPRDARSMAFSRDTACDFSVVDIPKLRLKQEGGPIADLYRKPLGTTDHYQQGYQRVHEAAEAIRQRGGEVWFLRLPTSGWRWKMDQLRHPRDEYWDRFSRIEENTIHFKDLEAIASLDLPDYSHVDYRDRPLLMKTFVDEIRARGGFSDLIDTGGTL</sequence>
<organism evidence="1 2">
    <name type="scientific">Roseiconus lacunae</name>
    <dbReference type="NCBI Taxonomy" id="2605694"/>
    <lineage>
        <taxon>Bacteria</taxon>
        <taxon>Pseudomonadati</taxon>
        <taxon>Planctomycetota</taxon>
        <taxon>Planctomycetia</taxon>
        <taxon>Pirellulales</taxon>
        <taxon>Pirellulaceae</taxon>
        <taxon>Roseiconus</taxon>
    </lineage>
</organism>
<comment type="caution">
    <text evidence="1">The sequence shown here is derived from an EMBL/GenBank/DDBJ whole genome shotgun (WGS) entry which is preliminary data.</text>
</comment>
<dbReference type="EMBL" id="JASZZN010000027">
    <property type="protein sequence ID" value="MDM4018848.1"/>
    <property type="molecule type" value="Genomic_DNA"/>
</dbReference>
<dbReference type="RefSeq" id="WP_289166828.1">
    <property type="nucleotide sequence ID" value="NZ_JASZZN010000027.1"/>
</dbReference>
<protein>
    <submittedName>
        <fullName evidence="1">Uncharacterized protein</fullName>
    </submittedName>
</protein>
<name>A0ABT7PRA4_9BACT</name>
<accession>A0ABT7PRA4</accession>
<evidence type="ECO:0000313" key="1">
    <source>
        <dbReference type="EMBL" id="MDM4018848.1"/>
    </source>
</evidence>
<dbReference type="Proteomes" id="UP001239462">
    <property type="component" value="Unassembled WGS sequence"/>
</dbReference>
<reference evidence="1 2" key="1">
    <citation type="submission" date="2023-06" db="EMBL/GenBank/DDBJ databases">
        <title>Roseiconus lacunae JC819 isolated from Gulf of Mannar region, Tamil Nadu.</title>
        <authorList>
            <person name="Pk S."/>
            <person name="Ch S."/>
            <person name="Ch V.R."/>
        </authorList>
    </citation>
    <scope>NUCLEOTIDE SEQUENCE [LARGE SCALE GENOMIC DNA]</scope>
    <source>
        <strain evidence="1 2">JC819</strain>
    </source>
</reference>
<proteinExistence type="predicted"/>